<protein>
    <submittedName>
        <fullName evidence="1">Uncharacterized protein</fullName>
    </submittedName>
</protein>
<organism evidence="1 2">
    <name type="scientific">Salipiger pallidus</name>
    <dbReference type="NCBI Taxonomy" id="1775170"/>
    <lineage>
        <taxon>Bacteria</taxon>
        <taxon>Pseudomonadati</taxon>
        <taxon>Pseudomonadota</taxon>
        <taxon>Alphaproteobacteria</taxon>
        <taxon>Rhodobacterales</taxon>
        <taxon>Roseobacteraceae</taxon>
        <taxon>Salipiger</taxon>
    </lineage>
</organism>
<gene>
    <name evidence="1" type="ORF">GCM10011415_07490</name>
</gene>
<proteinExistence type="predicted"/>
<comment type="caution">
    <text evidence="1">The sequence shown here is derived from an EMBL/GenBank/DDBJ whole genome shotgun (WGS) entry which is preliminary data.</text>
</comment>
<keyword evidence="2" id="KW-1185">Reference proteome</keyword>
<accession>A0A8J2ZHK4</accession>
<reference evidence="1" key="2">
    <citation type="submission" date="2020-09" db="EMBL/GenBank/DDBJ databases">
        <authorList>
            <person name="Sun Q."/>
            <person name="Zhou Y."/>
        </authorList>
    </citation>
    <scope>NUCLEOTIDE SEQUENCE</scope>
    <source>
        <strain evidence="1">CGMCC 1.15762</strain>
    </source>
</reference>
<reference evidence="1" key="1">
    <citation type="journal article" date="2014" name="Int. J. Syst. Evol. Microbiol.">
        <title>Complete genome sequence of Corynebacterium casei LMG S-19264T (=DSM 44701T), isolated from a smear-ripened cheese.</title>
        <authorList>
            <consortium name="US DOE Joint Genome Institute (JGI-PGF)"/>
            <person name="Walter F."/>
            <person name="Albersmeier A."/>
            <person name="Kalinowski J."/>
            <person name="Ruckert C."/>
        </authorList>
    </citation>
    <scope>NUCLEOTIDE SEQUENCE</scope>
    <source>
        <strain evidence="1">CGMCC 1.15762</strain>
    </source>
</reference>
<name>A0A8J2ZHK4_9RHOB</name>
<dbReference type="EMBL" id="BMJV01000001">
    <property type="protein sequence ID" value="GGG63557.1"/>
    <property type="molecule type" value="Genomic_DNA"/>
</dbReference>
<dbReference type="PROSITE" id="PS51257">
    <property type="entry name" value="PROKAR_LIPOPROTEIN"/>
    <property type="match status" value="1"/>
</dbReference>
<dbReference type="Proteomes" id="UP000617145">
    <property type="component" value="Unassembled WGS sequence"/>
</dbReference>
<dbReference type="RefSeq" id="WP_188788853.1">
    <property type="nucleotide sequence ID" value="NZ_BMJV01000001.1"/>
</dbReference>
<evidence type="ECO:0000313" key="2">
    <source>
        <dbReference type="Proteomes" id="UP000617145"/>
    </source>
</evidence>
<dbReference type="AlphaFoldDB" id="A0A8J2ZHK4"/>
<evidence type="ECO:0000313" key="1">
    <source>
        <dbReference type="EMBL" id="GGG63557.1"/>
    </source>
</evidence>
<sequence>MGFVKRLWAGLRWRVAVLLVPLLLAACVFETEAKLRKQLEGTLFLRDTVYYEDHLGCTAALFTLYSRYTKPRVMRAGDLTGALYLIDRGRTVAFDVGLSPNELSKEIRALEHPVSFGINSAGVTGALHCLTKDLQTPLYQAMTDPEVVTVYDPEARTLSLVDWGEKRAWVLRGYD</sequence>